<feature type="region of interest" description="Disordered" evidence="1">
    <location>
        <begin position="165"/>
        <end position="184"/>
    </location>
</feature>
<dbReference type="Proteomes" id="UP000035740">
    <property type="component" value="Chromosome 5"/>
</dbReference>
<feature type="domain" description="DUF547" evidence="2">
    <location>
        <begin position="361"/>
        <end position="499"/>
    </location>
</feature>
<dbReference type="InterPro" id="IPR025757">
    <property type="entry name" value="MIP1_Leuzipper"/>
</dbReference>
<evidence type="ECO:0000313" key="5">
    <source>
        <dbReference type="Proteomes" id="UP000035740"/>
    </source>
</evidence>
<dbReference type="AlphaFoldDB" id="A0A0J8CDK3"/>
<feature type="compositionally biased region" description="Basic residues" evidence="1">
    <location>
        <begin position="175"/>
        <end position="184"/>
    </location>
</feature>
<name>A0A0J8CDK3_BETVV</name>
<proteinExistence type="predicted"/>
<organism evidence="4 5">
    <name type="scientific">Beta vulgaris subsp. vulgaris</name>
    <name type="common">Beet</name>
    <dbReference type="NCBI Taxonomy" id="3555"/>
    <lineage>
        <taxon>Eukaryota</taxon>
        <taxon>Viridiplantae</taxon>
        <taxon>Streptophyta</taxon>
        <taxon>Embryophyta</taxon>
        <taxon>Tracheophyta</taxon>
        <taxon>Spermatophyta</taxon>
        <taxon>Magnoliopsida</taxon>
        <taxon>eudicotyledons</taxon>
        <taxon>Gunneridae</taxon>
        <taxon>Pentapetalae</taxon>
        <taxon>Caryophyllales</taxon>
        <taxon>Chenopodiaceae</taxon>
        <taxon>Betoideae</taxon>
        <taxon>Beta</taxon>
    </lineage>
</organism>
<dbReference type="InterPro" id="IPR006869">
    <property type="entry name" value="DUF547"/>
</dbReference>
<feature type="region of interest" description="Disordered" evidence="1">
    <location>
        <begin position="1"/>
        <end position="34"/>
    </location>
</feature>
<dbReference type="EMBL" id="KQ090087">
    <property type="protein sequence ID" value="KMT11870.1"/>
    <property type="molecule type" value="Genomic_DNA"/>
</dbReference>
<reference evidence="4 5" key="1">
    <citation type="journal article" date="2014" name="Nature">
        <title>The genome of the recently domesticated crop plant sugar beet (Beta vulgaris).</title>
        <authorList>
            <person name="Dohm J.C."/>
            <person name="Minoche A.E."/>
            <person name="Holtgrawe D."/>
            <person name="Capella-Gutierrez S."/>
            <person name="Zakrzewski F."/>
            <person name="Tafer H."/>
            <person name="Rupp O."/>
            <person name="Sorensen T.R."/>
            <person name="Stracke R."/>
            <person name="Reinhardt R."/>
            <person name="Goesmann A."/>
            <person name="Kraft T."/>
            <person name="Schulz B."/>
            <person name="Stadler P.F."/>
            <person name="Schmidt T."/>
            <person name="Gabaldon T."/>
            <person name="Lehrach H."/>
            <person name="Weisshaar B."/>
            <person name="Himmelbauer H."/>
        </authorList>
    </citation>
    <scope>NUCLEOTIDE SEQUENCE [LARGE SCALE GENOMIC DNA]</scope>
    <source>
        <tissue evidence="4">Taproot</tissue>
    </source>
</reference>
<evidence type="ECO:0000256" key="1">
    <source>
        <dbReference type="SAM" id="MobiDB-lite"/>
    </source>
</evidence>
<sequence length="586" mass="65677">MEGLSIGEDKSIDGMRENGVSTLHRRSRSASDRNGDISKIGVPYLIGCNQNISLDSPYSTRTYGSQTPLNIDSSTSSSNHRSSLEKDVYLLQSRLQQEKSMRNMLEKAIGRASSALSPGHRHFASQTKELIAEIELLEEEVANREQHVLSLYRNIFEQCVSQPSSVQTSGMSSPAHKKNKARKHPSIISSAFCSSKKFPLRALSLKSTSAKKDGKLRHSPLCTGKVDIHFEKPCSNQTKFQVRGKSPDTVKNSGLRTLKDYLHQCPSKLSEEMVKCMAAVYCWLCSESSTKSEKSRNNQSSVVSKSCADRAPQLGSQKNQYSKSMIEISSMPTDKKQISRASYAISSYRTLVEQLERVNVSHMEAEAQIAFWINIHNSLIMHAYLAYGIPHSSLRRLALFHKAAYNIGGIVVTANAIEHTIFCFRTPRIGGWVETFLSTAFRKKSGDEKQLLSSKISLPDSQPLVSFALCTGAFSDPVLKVYTAANVRSELEQAKMEFLQTNIVVKKSKVFLPKMLERFSREASMGSDELLKWVCENVDRKLQDSIQLCLDSKNCKKASQIIEWLQYSSKFRYAFSGKLASKPWWV</sequence>
<dbReference type="OMA" id="MAQPAME"/>
<dbReference type="Pfam" id="PF04784">
    <property type="entry name" value="DUF547"/>
    <property type="match status" value="1"/>
</dbReference>
<protein>
    <recommendedName>
        <fullName evidence="6">DUF547 domain-containing protein</fullName>
    </recommendedName>
</protein>
<evidence type="ECO:0000259" key="2">
    <source>
        <dbReference type="Pfam" id="PF04784"/>
    </source>
</evidence>
<feature type="compositionally biased region" description="Basic and acidic residues" evidence="1">
    <location>
        <begin position="7"/>
        <end position="16"/>
    </location>
</feature>
<keyword evidence="5" id="KW-1185">Reference proteome</keyword>
<dbReference type="PANTHER" id="PTHR23054">
    <property type="entry name" value="TERNARY COMPLEX FACTOR MIP1, LEUCINE-ZIPPER-RELATED"/>
    <property type="match status" value="1"/>
</dbReference>
<dbReference type="Pfam" id="PF14389">
    <property type="entry name" value="Lzipper-MIP1"/>
    <property type="match status" value="1"/>
</dbReference>
<dbReference type="OrthoDB" id="418495at2759"/>
<evidence type="ECO:0008006" key="6">
    <source>
        <dbReference type="Google" id="ProtNLM"/>
    </source>
</evidence>
<gene>
    <name evidence="4" type="ORF">BVRB_5g104440</name>
</gene>
<evidence type="ECO:0000313" key="4">
    <source>
        <dbReference type="EMBL" id="KMT11870.1"/>
    </source>
</evidence>
<dbReference type="KEGG" id="bvg:104892760"/>
<accession>A0A0J8CDK3</accession>
<evidence type="ECO:0000259" key="3">
    <source>
        <dbReference type="Pfam" id="PF14389"/>
    </source>
</evidence>
<dbReference type="ExpressionAtlas" id="A0A0J8CDK3">
    <property type="expression patterns" value="baseline and differential"/>
</dbReference>
<feature type="domain" description="Ternary complex factor MIP1 leucine-zipper" evidence="3">
    <location>
        <begin position="77"/>
        <end position="158"/>
    </location>
</feature>
<dbReference type="PANTHER" id="PTHR23054:SF26">
    <property type="entry name" value="ELECTRON TRANSPORTER"/>
    <property type="match status" value="1"/>
</dbReference>
<dbReference type="Gramene" id="KMT11870">
    <property type="protein sequence ID" value="KMT11870"/>
    <property type="gene ID" value="BVRB_5g104440"/>
</dbReference>
<dbReference type="eggNOG" id="ENOG502QQTA">
    <property type="taxonomic scope" value="Eukaryota"/>
</dbReference>